<feature type="domain" description="Adenosine deaminase" evidence="7">
    <location>
        <begin position="3"/>
        <end position="325"/>
    </location>
</feature>
<dbReference type="InterPro" id="IPR006330">
    <property type="entry name" value="Ado/ade_deaminase"/>
</dbReference>
<evidence type="ECO:0000256" key="5">
    <source>
        <dbReference type="ARBA" id="ARBA00022801"/>
    </source>
</evidence>
<dbReference type="PANTHER" id="PTHR11409">
    <property type="entry name" value="ADENOSINE DEAMINASE"/>
    <property type="match status" value="1"/>
</dbReference>
<comment type="caution">
    <text evidence="8">The sequence shown here is derived from an EMBL/GenBank/DDBJ whole genome shotgun (WGS) entry which is preliminary data.</text>
</comment>
<dbReference type="InterPro" id="IPR001365">
    <property type="entry name" value="A_deaminase_dom"/>
</dbReference>
<proteinExistence type="inferred from homology"/>
<dbReference type="GO" id="GO:0016787">
    <property type="term" value="F:hydrolase activity"/>
    <property type="evidence" value="ECO:0007669"/>
    <property type="project" value="UniProtKB-KW"/>
</dbReference>
<dbReference type="EMBL" id="JAOQKC010000016">
    <property type="protein sequence ID" value="MCU6697616.1"/>
    <property type="molecule type" value="Genomic_DNA"/>
</dbReference>
<dbReference type="CDD" id="cd01320">
    <property type="entry name" value="ADA"/>
    <property type="match status" value="1"/>
</dbReference>
<sequence>MIDLHLHFDGSLLPRTVLELAQEQGILLPAKEPDELKLFLTAPENCKSLNEYLEKFDLPLKVLQTREAVRKAMYILVSSLKEQGMLYAEIRFAPQLHTKKGLSQERVVQAALLGMQEALAGSFFRCKLILCCMRGADNHEENLLTVRTAAAFLGRGVAAVDLAGAEALYPTADFADVFGLARELGVPFTIHAGEADGPESIEAALDFGASRIGHGVRAAEKPELLERLRDQRIPLEMCPSSNVQTKAVPSLSRHPVLEFLRQGLCVTVNTDNMTVSDTTIEKEFGLLSRKLGMTAEERKKLLLNAADAAFLTSEERWRLKDVIEKICC</sequence>
<keyword evidence="5 8" id="KW-0378">Hydrolase</keyword>
<gene>
    <name evidence="8" type="primary">add</name>
    <name evidence="8" type="ORF">OCV63_12045</name>
</gene>
<comment type="cofactor">
    <cofactor evidence="1">
        <name>Zn(2+)</name>
        <dbReference type="ChEBI" id="CHEBI:29105"/>
    </cofactor>
</comment>
<evidence type="ECO:0000256" key="3">
    <source>
        <dbReference type="ARBA" id="ARBA00012784"/>
    </source>
</evidence>
<reference evidence="8 9" key="1">
    <citation type="journal article" date="2021" name="ISME Commun">
        <title>Automated analysis of genomic sequences facilitates high-throughput and comprehensive description of bacteria.</title>
        <authorList>
            <person name="Hitch T.C.A."/>
        </authorList>
    </citation>
    <scope>NUCLEOTIDE SEQUENCE [LARGE SCALE GENOMIC DNA]</scope>
    <source>
        <strain evidence="8 9">Sanger_04</strain>
    </source>
</reference>
<dbReference type="NCBIfam" id="TIGR01430">
    <property type="entry name" value="aden_deam"/>
    <property type="match status" value="1"/>
</dbReference>
<evidence type="ECO:0000313" key="9">
    <source>
        <dbReference type="Proteomes" id="UP001652461"/>
    </source>
</evidence>
<evidence type="ECO:0000259" key="7">
    <source>
        <dbReference type="Pfam" id="PF00962"/>
    </source>
</evidence>
<dbReference type="SUPFAM" id="SSF51556">
    <property type="entry name" value="Metallo-dependent hydrolases"/>
    <property type="match status" value="1"/>
</dbReference>
<dbReference type="Proteomes" id="UP001652461">
    <property type="component" value="Unassembled WGS sequence"/>
</dbReference>
<evidence type="ECO:0000256" key="6">
    <source>
        <dbReference type="ARBA" id="ARBA00022833"/>
    </source>
</evidence>
<dbReference type="Pfam" id="PF00962">
    <property type="entry name" value="A_deaminase"/>
    <property type="match status" value="1"/>
</dbReference>
<organism evidence="8 9">
    <name type="scientific">Laedolimicola ammoniilytica</name>
    <dbReference type="NCBI Taxonomy" id="2981771"/>
    <lineage>
        <taxon>Bacteria</taxon>
        <taxon>Bacillati</taxon>
        <taxon>Bacillota</taxon>
        <taxon>Clostridia</taxon>
        <taxon>Lachnospirales</taxon>
        <taxon>Lachnospiraceae</taxon>
        <taxon>Laedolimicola</taxon>
    </lineage>
</organism>
<dbReference type="RefSeq" id="WP_158364195.1">
    <property type="nucleotide sequence ID" value="NZ_JAOQKC010000016.1"/>
</dbReference>
<name>A0ABT2RZ69_9FIRM</name>
<dbReference type="Gene3D" id="3.20.20.140">
    <property type="entry name" value="Metal-dependent hydrolases"/>
    <property type="match status" value="1"/>
</dbReference>
<evidence type="ECO:0000256" key="4">
    <source>
        <dbReference type="ARBA" id="ARBA00022723"/>
    </source>
</evidence>
<dbReference type="EC" id="3.5.4.4" evidence="3"/>
<keyword evidence="9" id="KW-1185">Reference proteome</keyword>
<dbReference type="InterPro" id="IPR032466">
    <property type="entry name" value="Metal_Hydrolase"/>
</dbReference>
<evidence type="ECO:0000256" key="2">
    <source>
        <dbReference type="ARBA" id="ARBA00006676"/>
    </source>
</evidence>
<evidence type="ECO:0000313" key="8">
    <source>
        <dbReference type="EMBL" id="MCU6697616.1"/>
    </source>
</evidence>
<protein>
    <recommendedName>
        <fullName evidence="3">adenosine deaminase</fullName>
        <ecNumber evidence="3">3.5.4.4</ecNumber>
    </recommendedName>
</protein>
<accession>A0ABT2RZ69</accession>
<evidence type="ECO:0000256" key="1">
    <source>
        <dbReference type="ARBA" id="ARBA00001947"/>
    </source>
</evidence>
<keyword evidence="6" id="KW-0862">Zinc</keyword>
<keyword evidence="4" id="KW-0479">Metal-binding</keyword>
<comment type="similarity">
    <text evidence="2">Belongs to the metallo-dependent hydrolases superfamily. Adenosine and AMP deaminases family.</text>
</comment>
<dbReference type="PANTHER" id="PTHR11409:SF43">
    <property type="entry name" value="ADENOSINE DEAMINASE"/>
    <property type="match status" value="1"/>
</dbReference>